<dbReference type="CDD" id="cd17393">
    <property type="entry name" value="MFS_MosC_like"/>
    <property type="match status" value="1"/>
</dbReference>
<keyword evidence="3 5" id="KW-1133">Transmembrane helix</keyword>
<evidence type="ECO:0000256" key="2">
    <source>
        <dbReference type="ARBA" id="ARBA00022692"/>
    </source>
</evidence>
<dbReference type="PROSITE" id="PS50850">
    <property type="entry name" value="MFS"/>
    <property type="match status" value="1"/>
</dbReference>
<dbReference type="PANTHER" id="PTHR23514:SF13">
    <property type="entry name" value="INNER MEMBRANE PROTEIN YBJJ"/>
    <property type="match status" value="1"/>
</dbReference>
<evidence type="ECO:0000259" key="6">
    <source>
        <dbReference type="PROSITE" id="PS50850"/>
    </source>
</evidence>
<dbReference type="InterPro" id="IPR020846">
    <property type="entry name" value="MFS_dom"/>
</dbReference>
<feature type="transmembrane region" description="Helical" evidence="5">
    <location>
        <begin position="168"/>
        <end position="187"/>
    </location>
</feature>
<proteinExistence type="predicted"/>
<comment type="subcellular location">
    <subcellularLocation>
        <location evidence="1">Membrane</location>
        <topology evidence="1">Multi-pass membrane protein</topology>
    </subcellularLocation>
</comment>
<dbReference type="InterPro" id="IPR051788">
    <property type="entry name" value="MFS_Transporter"/>
</dbReference>
<protein>
    <submittedName>
        <fullName evidence="7">MFS transporter</fullName>
    </submittedName>
</protein>
<evidence type="ECO:0000256" key="1">
    <source>
        <dbReference type="ARBA" id="ARBA00004141"/>
    </source>
</evidence>
<feature type="transmembrane region" description="Helical" evidence="5">
    <location>
        <begin position="106"/>
        <end position="125"/>
    </location>
</feature>
<evidence type="ECO:0000313" key="7">
    <source>
        <dbReference type="EMBL" id="RDB04795.1"/>
    </source>
</evidence>
<keyword evidence="2 5" id="KW-0812">Transmembrane</keyword>
<feature type="transmembrane region" description="Helical" evidence="5">
    <location>
        <begin position="235"/>
        <end position="255"/>
    </location>
</feature>
<sequence length="408" mass="44172">MVGWRLRSYNLKEKNAWELKNSCAVLNYNFIFLTYIFMPPSRISVSLIFFICGFIYTNWSTRLPSIQTLFSLNNSTLGLMLLCVAVGSLTSMPLTGWLIARRGSKFATTLSLLLFCCSLFLFPLLSSTWHLAVFFYIIGAFMGALDVAMNAQAVAIEQRYNALMMSSFHAIFSVGMMLGALSGSFFVPFTTTFHFTVVSAGSLVLAVACVFFLIPDTVKPSNEGVAFRLPDRSMLFMGLIAFCAMLGEGAMADWSTNYLKNVLQTNAVMAPLGLSAFSAAMTIGRFGGDKIRTIFGDKRLILANSALAMLGLVVALMIPSVWVAIGGLFLVGLGLSTVIPIIYSNAGHNTSLPNGVGLAMVSTLGYFGFLFGPPVIGFLADSQGLRAALVFVVLLFGVMVVLGRKIET</sequence>
<feature type="transmembrane region" description="Helical" evidence="5">
    <location>
        <begin position="324"/>
        <end position="343"/>
    </location>
</feature>
<dbReference type="PANTHER" id="PTHR23514">
    <property type="entry name" value="BYPASS OF STOP CODON PROTEIN 6"/>
    <property type="match status" value="1"/>
</dbReference>
<dbReference type="Pfam" id="PF07690">
    <property type="entry name" value="MFS_1"/>
    <property type="match status" value="1"/>
</dbReference>
<feature type="transmembrane region" description="Helical" evidence="5">
    <location>
        <begin position="131"/>
        <end position="156"/>
    </location>
</feature>
<feature type="transmembrane region" description="Helical" evidence="5">
    <location>
        <begin position="76"/>
        <end position="99"/>
    </location>
</feature>
<dbReference type="InterPro" id="IPR011701">
    <property type="entry name" value="MFS"/>
</dbReference>
<dbReference type="Gene3D" id="1.20.1250.20">
    <property type="entry name" value="MFS general substrate transporter like domains"/>
    <property type="match status" value="2"/>
</dbReference>
<feature type="domain" description="Major facilitator superfamily (MFS) profile" evidence="6">
    <location>
        <begin position="41"/>
        <end position="408"/>
    </location>
</feature>
<feature type="transmembrane region" description="Helical" evidence="5">
    <location>
        <begin position="355"/>
        <end position="379"/>
    </location>
</feature>
<evidence type="ECO:0000256" key="4">
    <source>
        <dbReference type="ARBA" id="ARBA00023136"/>
    </source>
</evidence>
<dbReference type="Proteomes" id="UP000253141">
    <property type="component" value="Unassembled WGS sequence"/>
</dbReference>
<organism evidence="7 8">
    <name type="scientific">Runella aurantiaca</name>
    <dbReference type="NCBI Taxonomy" id="2282308"/>
    <lineage>
        <taxon>Bacteria</taxon>
        <taxon>Pseudomonadati</taxon>
        <taxon>Bacteroidota</taxon>
        <taxon>Cytophagia</taxon>
        <taxon>Cytophagales</taxon>
        <taxon>Spirosomataceae</taxon>
        <taxon>Runella</taxon>
    </lineage>
</organism>
<accession>A0A369I971</accession>
<dbReference type="InterPro" id="IPR036259">
    <property type="entry name" value="MFS_trans_sf"/>
</dbReference>
<comment type="caution">
    <text evidence="7">The sequence shown here is derived from an EMBL/GenBank/DDBJ whole genome shotgun (WGS) entry which is preliminary data.</text>
</comment>
<feature type="transmembrane region" description="Helical" evidence="5">
    <location>
        <begin position="385"/>
        <end position="403"/>
    </location>
</feature>
<name>A0A369I971_9BACT</name>
<feature type="transmembrane region" description="Helical" evidence="5">
    <location>
        <begin position="30"/>
        <end position="56"/>
    </location>
</feature>
<dbReference type="GO" id="GO:0016020">
    <property type="term" value="C:membrane"/>
    <property type="evidence" value="ECO:0007669"/>
    <property type="project" value="UniProtKB-SubCell"/>
</dbReference>
<keyword evidence="8" id="KW-1185">Reference proteome</keyword>
<feature type="transmembrane region" description="Helical" evidence="5">
    <location>
        <begin position="267"/>
        <end position="288"/>
    </location>
</feature>
<evidence type="ECO:0000256" key="5">
    <source>
        <dbReference type="SAM" id="Phobius"/>
    </source>
</evidence>
<dbReference type="EMBL" id="QPIW01000013">
    <property type="protein sequence ID" value="RDB04795.1"/>
    <property type="molecule type" value="Genomic_DNA"/>
</dbReference>
<reference evidence="7 8" key="1">
    <citation type="submission" date="2018-07" db="EMBL/GenBank/DDBJ databases">
        <title>Genome analysis of Runella aurantiaca.</title>
        <authorList>
            <person name="Yang X."/>
        </authorList>
    </citation>
    <scope>NUCLEOTIDE SEQUENCE [LARGE SCALE GENOMIC DNA]</scope>
    <source>
        <strain evidence="7 8">YX9</strain>
    </source>
</reference>
<keyword evidence="4 5" id="KW-0472">Membrane</keyword>
<evidence type="ECO:0000313" key="8">
    <source>
        <dbReference type="Proteomes" id="UP000253141"/>
    </source>
</evidence>
<feature type="transmembrane region" description="Helical" evidence="5">
    <location>
        <begin position="300"/>
        <end position="318"/>
    </location>
</feature>
<gene>
    <name evidence="7" type="ORF">DVG78_16185</name>
</gene>
<dbReference type="SUPFAM" id="SSF103473">
    <property type="entry name" value="MFS general substrate transporter"/>
    <property type="match status" value="1"/>
</dbReference>
<feature type="transmembrane region" description="Helical" evidence="5">
    <location>
        <begin position="193"/>
        <end position="214"/>
    </location>
</feature>
<dbReference type="GO" id="GO:0022857">
    <property type="term" value="F:transmembrane transporter activity"/>
    <property type="evidence" value="ECO:0007669"/>
    <property type="project" value="InterPro"/>
</dbReference>
<evidence type="ECO:0000256" key="3">
    <source>
        <dbReference type="ARBA" id="ARBA00022989"/>
    </source>
</evidence>
<dbReference type="AlphaFoldDB" id="A0A369I971"/>